<comment type="caution">
    <text evidence="1">The sequence shown here is derived from an EMBL/GenBank/DDBJ whole genome shotgun (WGS) entry which is preliminary data.</text>
</comment>
<dbReference type="EMBL" id="JAIVFQ010000129">
    <property type="protein sequence ID" value="MCC5604461.1"/>
    <property type="molecule type" value="Genomic_DNA"/>
</dbReference>
<protein>
    <submittedName>
        <fullName evidence="1">Uncharacterized protein</fullName>
    </submittedName>
</protein>
<evidence type="ECO:0000313" key="2">
    <source>
        <dbReference type="Proteomes" id="UP001199525"/>
    </source>
</evidence>
<name>A0ABS8IKX9_9NOSO</name>
<dbReference type="Proteomes" id="UP001199525">
    <property type="component" value="Unassembled WGS sequence"/>
</dbReference>
<dbReference type="RefSeq" id="WP_229490348.1">
    <property type="nucleotide sequence ID" value="NZ_JAIVFQ010000129.1"/>
</dbReference>
<keyword evidence="2" id="KW-1185">Reference proteome</keyword>
<accession>A0ABS8IKX9</accession>
<reference evidence="1 2" key="1">
    <citation type="journal article" date="2021" name="Microorganisms">
        <title>Genome Evolution of Filamentous Cyanobacterium Nostoc Species: From Facultative Symbiosis to Free Living.</title>
        <authorList>
            <person name="Huo D."/>
            <person name="Li H."/>
            <person name="Cai F."/>
            <person name="Guo X."/>
            <person name="Qiao Z."/>
            <person name="Wang W."/>
            <person name="Yu G."/>
            <person name="Li R."/>
        </authorList>
    </citation>
    <scope>NUCLEOTIDE SEQUENCE [LARGE SCALE GENOMIC DNA]</scope>
    <source>
        <strain evidence="1 2">CHAB 5714</strain>
    </source>
</reference>
<sequence>MPVSRQSLIVLRWWALCAIAAQGILKIQVLWVGNYRLPLKPVAFTKKGFPNFNNKLDLTRWILRRTKVGKLRFHEN</sequence>
<gene>
    <name evidence="1" type="ORF">LC586_36225</name>
</gene>
<evidence type="ECO:0000313" key="1">
    <source>
        <dbReference type="EMBL" id="MCC5604461.1"/>
    </source>
</evidence>
<organism evidence="1 2">
    <name type="scientific">Nostoc favosum CHAB5714</name>
    <dbReference type="NCBI Taxonomy" id="2780399"/>
    <lineage>
        <taxon>Bacteria</taxon>
        <taxon>Bacillati</taxon>
        <taxon>Cyanobacteriota</taxon>
        <taxon>Cyanophyceae</taxon>
        <taxon>Nostocales</taxon>
        <taxon>Nostocaceae</taxon>
        <taxon>Nostoc</taxon>
        <taxon>Nostoc favosum</taxon>
    </lineage>
</organism>
<proteinExistence type="predicted"/>